<proteinExistence type="predicted"/>
<dbReference type="EMBL" id="BART01041406">
    <property type="protein sequence ID" value="GAH25616.1"/>
    <property type="molecule type" value="Genomic_DNA"/>
</dbReference>
<comment type="caution">
    <text evidence="1">The sequence shown here is derived from an EMBL/GenBank/DDBJ whole genome shotgun (WGS) entry which is preliminary data.</text>
</comment>
<protein>
    <submittedName>
        <fullName evidence="1">Uncharacterized protein</fullName>
    </submittedName>
</protein>
<accession>X1DX77</accession>
<organism evidence="1">
    <name type="scientific">marine sediment metagenome</name>
    <dbReference type="NCBI Taxonomy" id="412755"/>
    <lineage>
        <taxon>unclassified sequences</taxon>
        <taxon>metagenomes</taxon>
        <taxon>ecological metagenomes</taxon>
    </lineage>
</organism>
<feature type="non-terminal residue" evidence="1">
    <location>
        <position position="1"/>
    </location>
</feature>
<reference evidence="1" key="1">
    <citation type="journal article" date="2014" name="Front. Microbiol.">
        <title>High frequency of phylogenetically diverse reductive dehalogenase-homologous genes in deep subseafloor sedimentary metagenomes.</title>
        <authorList>
            <person name="Kawai M."/>
            <person name="Futagami T."/>
            <person name="Toyoda A."/>
            <person name="Takaki Y."/>
            <person name="Nishi S."/>
            <person name="Hori S."/>
            <person name="Arai W."/>
            <person name="Tsubouchi T."/>
            <person name="Morono Y."/>
            <person name="Uchiyama I."/>
            <person name="Ito T."/>
            <person name="Fujiyama A."/>
            <person name="Inagaki F."/>
            <person name="Takami H."/>
        </authorList>
    </citation>
    <scope>NUCLEOTIDE SEQUENCE</scope>
    <source>
        <strain evidence="1">Expedition CK06-06</strain>
    </source>
</reference>
<dbReference type="AlphaFoldDB" id="X1DX77"/>
<evidence type="ECO:0000313" key="1">
    <source>
        <dbReference type="EMBL" id="GAH25616.1"/>
    </source>
</evidence>
<name>X1DX77_9ZZZZ</name>
<gene>
    <name evidence="1" type="ORF">S01H4_66658</name>
</gene>
<sequence>FYFNERHLQMEKNSENYKFNYLKILSSNFYDLSS</sequence>